<dbReference type="GO" id="GO:0006122">
    <property type="term" value="P:mitochondrial electron transport, ubiquinol to cytochrome c"/>
    <property type="evidence" value="ECO:0007669"/>
    <property type="project" value="UniProtKB-UniRule"/>
</dbReference>
<dbReference type="InParanoid" id="A0A0D2X5F8"/>
<dbReference type="InterPro" id="IPR036642">
    <property type="entry name" value="Cyt_bc1_su8_sf"/>
</dbReference>
<comment type="function">
    <text evidence="11">Component of the ubiquinol-cytochrome c oxidoreductase, a multisubunit transmembrane complex that is part of the mitochondrial electron transport chain which drives oxidative phosphorylation. The complex plays an important role in the uptake of multiple carbon sources present in different host niches.</text>
</comment>
<reference evidence="13" key="1">
    <citation type="submission" date="2011-02" db="EMBL/GenBank/DDBJ databases">
        <title>The Genome Sequence of Capsaspora owczarzaki ATCC 30864.</title>
        <authorList>
            <person name="Russ C."/>
            <person name="Cuomo C."/>
            <person name="Burger G."/>
            <person name="Gray M.W."/>
            <person name="Holland P.W.H."/>
            <person name="King N."/>
            <person name="Lang F.B.F."/>
            <person name="Roger A.J."/>
            <person name="Ruiz-Trillo I."/>
            <person name="Young S.K."/>
            <person name="Zeng Q."/>
            <person name="Gargeya S."/>
            <person name="Alvarado L."/>
            <person name="Berlin A."/>
            <person name="Chapman S.B."/>
            <person name="Chen Z."/>
            <person name="Freedman E."/>
            <person name="Gellesch M."/>
            <person name="Goldberg J."/>
            <person name="Griggs A."/>
            <person name="Gujja S."/>
            <person name="Heilman E."/>
            <person name="Heiman D."/>
            <person name="Howarth C."/>
            <person name="Mehta T."/>
            <person name="Neiman D."/>
            <person name="Pearson M."/>
            <person name="Roberts A."/>
            <person name="Saif S."/>
            <person name="Shea T."/>
            <person name="Shenoy N."/>
            <person name="Sisk P."/>
            <person name="Stolte C."/>
            <person name="Sykes S."/>
            <person name="White J."/>
            <person name="Yandava C."/>
            <person name="Haas B."/>
            <person name="Nusbaum C."/>
            <person name="Birren B."/>
        </authorList>
    </citation>
    <scope>NUCLEOTIDE SEQUENCE</scope>
    <source>
        <strain evidence="13">ATCC 30864</strain>
    </source>
</reference>
<name>A0A0D2X5F8_CAPO3</name>
<accession>A0A0D2X5F8</accession>
<keyword evidence="6 11" id="KW-0999">Mitochondrion inner membrane</keyword>
<dbReference type="Pfam" id="PF02939">
    <property type="entry name" value="UcrQ"/>
    <property type="match status" value="1"/>
</dbReference>
<keyword evidence="3 11" id="KW-0813">Transport</keyword>
<evidence type="ECO:0000313" key="13">
    <source>
        <dbReference type="Proteomes" id="UP000008743"/>
    </source>
</evidence>
<evidence type="ECO:0000256" key="1">
    <source>
        <dbReference type="ARBA" id="ARBA00004434"/>
    </source>
</evidence>
<dbReference type="FunCoup" id="A0A0D2X5F8">
    <property type="interactions" value="105"/>
</dbReference>
<evidence type="ECO:0000256" key="5">
    <source>
        <dbReference type="ARBA" id="ARBA00022692"/>
    </source>
</evidence>
<evidence type="ECO:0000256" key="2">
    <source>
        <dbReference type="ARBA" id="ARBA00007668"/>
    </source>
</evidence>
<evidence type="ECO:0000256" key="9">
    <source>
        <dbReference type="ARBA" id="ARBA00023128"/>
    </source>
</evidence>
<comment type="subcellular location">
    <subcellularLocation>
        <location evidence="1 11">Mitochondrion inner membrane</location>
        <topology evidence="1 11">Single-pass membrane protein</topology>
    </subcellularLocation>
</comment>
<evidence type="ECO:0000313" key="12">
    <source>
        <dbReference type="EMBL" id="KJE97734.1"/>
    </source>
</evidence>
<evidence type="ECO:0000256" key="11">
    <source>
        <dbReference type="RuleBase" id="RU368118"/>
    </source>
</evidence>
<evidence type="ECO:0000256" key="8">
    <source>
        <dbReference type="ARBA" id="ARBA00022989"/>
    </source>
</evidence>
<dbReference type="OrthoDB" id="6683853at2759"/>
<evidence type="ECO:0000256" key="7">
    <source>
        <dbReference type="ARBA" id="ARBA00022982"/>
    </source>
</evidence>
<dbReference type="SUPFAM" id="SSF81508">
    <property type="entry name" value="Ubiquinone-binding protein QP-C of cytochrome bc1 complex (Ubiquinol-cytochrome c reductase)"/>
    <property type="match status" value="1"/>
</dbReference>
<dbReference type="AlphaFoldDB" id="A0A0D2X5F8"/>
<dbReference type="InterPro" id="IPR004205">
    <property type="entry name" value="Cyt_bc1_su8"/>
</dbReference>
<dbReference type="eggNOG" id="KOG4116">
    <property type="taxonomic scope" value="Eukaryota"/>
</dbReference>
<dbReference type="EMBL" id="KE346375">
    <property type="protein sequence ID" value="KJE97734.1"/>
    <property type="molecule type" value="Genomic_DNA"/>
</dbReference>
<keyword evidence="8" id="KW-1133">Transmembrane helix</keyword>
<keyword evidence="9 11" id="KW-0496">Mitochondrion</keyword>
<dbReference type="Gene3D" id="1.20.5.210">
    <property type="entry name" value="Cytochrome b-c1 complex subunit 8"/>
    <property type="match status" value="1"/>
</dbReference>
<evidence type="ECO:0000256" key="3">
    <source>
        <dbReference type="ARBA" id="ARBA00022448"/>
    </source>
</evidence>
<dbReference type="PANTHER" id="PTHR12119:SF2">
    <property type="entry name" value="CYTOCHROME B-C1 COMPLEX SUBUNIT 8"/>
    <property type="match status" value="1"/>
</dbReference>
<evidence type="ECO:0000256" key="10">
    <source>
        <dbReference type="ARBA" id="ARBA00023136"/>
    </source>
</evidence>
<evidence type="ECO:0000256" key="4">
    <source>
        <dbReference type="ARBA" id="ARBA00022660"/>
    </source>
</evidence>
<gene>
    <name evidence="12" type="ORF">CAOG_007838</name>
</gene>
<dbReference type="GO" id="GO:0045275">
    <property type="term" value="C:respiratory chain complex III"/>
    <property type="evidence" value="ECO:0007669"/>
    <property type="project" value="UniProtKB-UniRule"/>
</dbReference>
<proteinExistence type="inferred from homology"/>
<dbReference type="PANTHER" id="PTHR12119">
    <property type="entry name" value="UBIQUINOL-CYTOCHROME C REDUCTASE COMPLEX UBIQUINONE-BINDING PROTEIN QP-C"/>
    <property type="match status" value="1"/>
</dbReference>
<keyword evidence="7 11" id="KW-0249">Electron transport</keyword>
<protein>
    <recommendedName>
        <fullName evidence="11">Cytochrome b-c1 complex subunit 8</fullName>
    </recommendedName>
    <alternativeName>
        <fullName evidence="11">Complex III subunit 8</fullName>
    </alternativeName>
</protein>
<evidence type="ECO:0000256" key="6">
    <source>
        <dbReference type="ARBA" id="ARBA00022792"/>
    </source>
</evidence>
<comment type="similarity">
    <text evidence="2 11">Belongs to the UQCRQ/QCR8 family.</text>
</comment>
<keyword evidence="10" id="KW-0472">Membrane</keyword>
<sequence length="110" mass="12370">MFHPNPYKTAQPVFIRILNSSTTMGHRVFGNLIKYRHVVTYSLSPYEQRPFAGFSKSFGNMYRRASEGFWNAGPALILGIVVYKWANDANAATHRKNPADYAEGAAPAHH</sequence>
<dbReference type="Proteomes" id="UP000008743">
    <property type="component" value="Unassembled WGS sequence"/>
</dbReference>
<organism evidence="12 13">
    <name type="scientific">Capsaspora owczarzaki (strain ATCC 30864)</name>
    <dbReference type="NCBI Taxonomy" id="595528"/>
    <lineage>
        <taxon>Eukaryota</taxon>
        <taxon>Filasterea</taxon>
        <taxon>Capsaspora</taxon>
    </lineage>
</organism>
<dbReference type="GO" id="GO:0005743">
    <property type="term" value="C:mitochondrial inner membrane"/>
    <property type="evidence" value="ECO:0007669"/>
    <property type="project" value="UniProtKB-SubCell"/>
</dbReference>
<dbReference type="PhylomeDB" id="A0A0D2X5F8"/>
<keyword evidence="4 11" id="KW-0679">Respiratory chain</keyword>
<keyword evidence="5" id="KW-0812">Transmembrane</keyword>
<dbReference type="STRING" id="595528.A0A0D2X5F8"/>
<keyword evidence="13" id="KW-1185">Reference proteome</keyword>